<evidence type="ECO:0000256" key="3">
    <source>
        <dbReference type="ARBA" id="ARBA00022692"/>
    </source>
</evidence>
<feature type="transmembrane region" description="Helical" evidence="6">
    <location>
        <begin position="81"/>
        <end position="104"/>
    </location>
</feature>
<dbReference type="AlphaFoldDB" id="A0A074LTR9"/>
<evidence type="ECO:0000256" key="6">
    <source>
        <dbReference type="SAM" id="Phobius"/>
    </source>
</evidence>
<dbReference type="Gene3D" id="3.30.70.120">
    <property type="match status" value="1"/>
</dbReference>
<evidence type="ECO:0000259" key="7">
    <source>
        <dbReference type="Pfam" id="PF10035"/>
    </source>
</evidence>
<evidence type="ECO:0000256" key="2">
    <source>
        <dbReference type="ARBA" id="ARBA00022475"/>
    </source>
</evidence>
<evidence type="ECO:0000256" key="5">
    <source>
        <dbReference type="ARBA" id="ARBA00023136"/>
    </source>
</evidence>
<keyword evidence="5 6" id="KW-0472">Membrane</keyword>
<sequence length="321" mass="34749">MEENNQTKTQVEVAAEHTSATAAIGDGAAAQVRTARAHKRQPVSYHLRRMFFIVLGSLIFAVGLEIFLVPNSIIDGGITGISILLGHLTGLPIGLFLFVLNLPFLLIGYKQIGRTFAVTTLIGVAFMSVFVSLLVPVEALTVDPLLAAVFGGVLMGIGVGTIIRYGGSLDGTEIVAILLTRKLPFSVGEIVMFFNIFILGSAGFVFGWDHAMYSLIAYYIAFKMIDITVEGLDQSKSVTIIAESPEDISDAIQYRLGRGVTHIYGKGGYSGEDKELLYVIVTRLELAKLKSIVLEIDPQAFIAIEHVSDVTGGRFRKKAIH</sequence>
<dbReference type="Pfam" id="PF10035">
    <property type="entry name" value="DUF2179"/>
    <property type="match status" value="1"/>
</dbReference>
<dbReference type="InterPro" id="IPR051461">
    <property type="entry name" value="UPF0750_membrane"/>
</dbReference>
<keyword evidence="4 6" id="KW-1133">Transmembrane helix</keyword>
<dbReference type="Pfam" id="PF02588">
    <property type="entry name" value="YitT_membrane"/>
    <property type="match status" value="1"/>
</dbReference>
<evidence type="ECO:0000313" key="9">
    <source>
        <dbReference type="Proteomes" id="UP000027931"/>
    </source>
</evidence>
<dbReference type="Proteomes" id="UP000027931">
    <property type="component" value="Unassembled WGS sequence"/>
</dbReference>
<dbReference type="EMBL" id="JMIR01000003">
    <property type="protein sequence ID" value="KEO84529.1"/>
    <property type="molecule type" value="Genomic_DNA"/>
</dbReference>
<dbReference type="RefSeq" id="WP_081856936.1">
    <property type="nucleotide sequence ID" value="NZ_JMIR01000003.1"/>
</dbReference>
<dbReference type="PIRSF" id="PIRSF006483">
    <property type="entry name" value="Membrane_protein_YitT"/>
    <property type="match status" value="1"/>
</dbReference>
<dbReference type="InterPro" id="IPR015867">
    <property type="entry name" value="N-reg_PII/ATP_PRibTrfase_C"/>
</dbReference>
<dbReference type="PANTHER" id="PTHR33545">
    <property type="entry name" value="UPF0750 MEMBRANE PROTEIN YITT-RELATED"/>
    <property type="match status" value="1"/>
</dbReference>
<name>A0A074LTR9_9BACL</name>
<dbReference type="PANTHER" id="PTHR33545:SF3">
    <property type="entry name" value="UPF0750 MEMBRANE PROTEIN YQFU"/>
    <property type="match status" value="1"/>
</dbReference>
<comment type="subcellular location">
    <subcellularLocation>
        <location evidence="1">Cell membrane</location>
        <topology evidence="1">Multi-pass membrane protein</topology>
    </subcellularLocation>
</comment>
<evidence type="ECO:0000256" key="4">
    <source>
        <dbReference type="ARBA" id="ARBA00022989"/>
    </source>
</evidence>
<gene>
    <name evidence="8" type="ORF">EL26_03135</name>
</gene>
<dbReference type="GO" id="GO:0005886">
    <property type="term" value="C:plasma membrane"/>
    <property type="evidence" value="ECO:0007669"/>
    <property type="project" value="UniProtKB-SubCell"/>
</dbReference>
<organism evidence="8 9">
    <name type="scientific">Tumebacillus flagellatus</name>
    <dbReference type="NCBI Taxonomy" id="1157490"/>
    <lineage>
        <taxon>Bacteria</taxon>
        <taxon>Bacillati</taxon>
        <taxon>Bacillota</taxon>
        <taxon>Bacilli</taxon>
        <taxon>Bacillales</taxon>
        <taxon>Alicyclobacillaceae</taxon>
        <taxon>Tumebacillus</taxon>
    </lineage>
</organism>
<dbReference type="InterPro" id="IPR019264">
    <property type="entry name" value="DUF2179"/>
</dbReference>
<keyword evidence="9" id="KW-1185">Reference proteome</keyword>
<keyword evidence="3 6" id="KW-0812">Transmembrane</keyword>
<dbReference type="eggNOG" id="COG1284">
    <property type="taxonomic scope" value="Bacteria"/>
</dbReference>
<accession>A0A074LTR9</accession>
<feature type="transmembrane region" description="Helical" evidence="6">
    <location>
        <begin position="145"/>
        <end position="163"/>
    </location>
</feature>
<protein>
    <submittedName>
        <fullName evidence="8">Membrane protein</fullName>
    </submittedName>
</protein>
<dbReference type="InterPro" id="IPR003740">
    <property type="entry name" value="YitT"/>
</dbReference>
<dbReference type="CDD" id="cd16380">
    <property type="entry name" value="YitT_C"/>
    <property type="match status" value="1"/>
</dbReference>
<reference evidence="8 9" key="1">
    <citation type="journal article" date="2013" name="Int. J. Syst. Evol. Microbiol.">
        <title>Tumebacillus flagellatus sp. nov., an alpha-amylase/pullulanase-producing bacterium isolated from cassava wastewater.</title>
        <authorList>
            <person name="Wang Q."/>
            <person name="Xie N."/>
            <person name="Qin Y."/>
            <person name="Shen N."/>
            <person name="Zhu J."/>
            <person name="Mi H."/>
            <person name="Huang R."/>
        </authorList>
    </citation>
    <scope>NUCLEOTIDE SEQUENCE [LARGE SCALE GENOMIC DNA]</scope>
    <source>
        <strain evidence="8 9">GST4</strain>
    </source>
</reference>
<evidence type="ECO:0000313" key="8">
    <source>
        <dbReference type="EMBL" id="KEO84529.1"/>
    </source>
</evidence>
<keyword evidence="2" id="KW-1003">Cell membrane</keyword>
<feature type="domain" description="DUF2179" evidence="7">
    <location>
        <begin position="258"/>
        <end position="312"/>
    </location>
</feature>
<dbReference type="OrthoDB" id="265478at2"/>
<feature type="transmembrane region" description="Helical" evidence="6">
    <location>
        <begin position="183"/>
        <end position="205"/>
    </location>
</feature>
<evidence type="ECO:0000256" key="1">
    <source>
        <dbReference type="ARBA" id="ARBA00004651"/>
    </source>
</evidence>
<comment type="caution">
    <text evidence="8">The sequence shown here is derived from an EMBL/GenBank/DDBJ whole genome shotgun (WGS) entry which is preliminary data.</text>
</comment>
<feature type="transmembrane region" description="Helical" evidence="6">
    <location>
        <begin position="116"/>
        <end position="139"/>
    </location>
</feature>
<proteinExistence type="predicted"/>
<feature type="transmembrane region" description="Helical" evidence="6">
    <location>
        <begin position="50"/>
        <end position="69"/>
    </location>
</feature>